<evidence type="ECO:0000259" key="3">
    <source>
        <dbReference type="PROSITE" id="PS51186"/>
    </source>
</evidence>
<dbReference type="RefSeq" id="XP_020430849.1">
    <property type="nucleotide sequence ID" value="XM_020579010.1"/>
</dbReference>
<feature type="domain" description="N-acetyltransferase" evidence="3">
    <location>
        <begin position="2"/>
        <end position="149"/>
    </location>
</feature>
<sequence length="149" mass="17152">MFNVYQAKLEDVTKILPLYLGYRRFYKVDESAELAEQFLRDRIGQGESIVYYVAEEAGGQPVGFAQLYPLFCSLAMKRIWLLYDLFVAPEARQQGIAKLLLNRADQLGKETNSAFIMLSTATDNTKAQSLYESHGYIRDNQFYTYNKTC</sequence>
<reference evidence="4 5" key="1">
    <citation type="journal article" date="2011" name="Genome Res.">
        <title>Phylogeny-wide analysis of social amoeba genomes highlights ancient origins for complex intercellular communication.</title>
        <authorList>
            <person name="Heidel A.J."/>
            <person name="Lawal H.M."/>
            <person name="Felder M."/>
            <person name="Schilde C."/>
            <person name="Helps N.R."/>
            <person name="Tunggal B."/>
            <person name="Rivero F."/>
            <person name="John U."/>
            <person name="Schleicher M."/>
            <person name="Eichinger L."/>
            <person name="Platzer M."/>
            <person name="Noegel A.A."/>
            <person name="Schaap P."/>
            <person name="Gloeckner G."/>
        </authorList>
    </citation>
    <scope>NUCLEOTIDE SEQUENCE [LARGE SCALE GENOMIC DNA]</scope>
    <source>
        <strain evidence="5">ATCC 26659 / Pp 5 / PN500</strain>
    </source>
</reference>
<dbReference type="InParanoid" id="D3BIV1"/>
<comment type="caution">
    <text evidence="4">The sequence shown here is derived from an EMBL/GenBank/DDBJ whole genome shotgun (WGS) entry which is preliminary data.</text>
</comment>
<keyword evidence="1 4" id="KW-0808">Transferase</keyword>
<dbReference type="Pfam" id="PF00583">
    <property type="entry name" value="Acetyltransf_1"/>
    <property type="match status" value="1"/>
</dbReference>
<evidence type="ECO:0000256" key="1">
    <source>
        <dbReference type="ARBA" id="ARBA00022679"/>
    </source>
</evidence>
<dbReference type="GO" id="GO:0016747">
    <property type="term" value="F:acyltransferase activity, transferring groups other than amino-acyl groups"/>
    <property type="evidence" value="ECO:0007669"/>
    <property type="project" value="InterPro"/>
</dbReference>
<dbReference type="InterPro" id="IPR000182">
    <property type="entry name" value="GNAT_dom"/>
</dbReference>
<dbReference type="PROSITE" id="PS51186">
    <property type="entry name" value="GNAT"/>
    <property type="match status" value="1"/>
</dbReference>
<dbReference type="Gene3D" id="3.40.630.30">
    <property type="match status" value="1"/>
</dbReference>
<dbReference type="SUPFAM" id="SSF55729">
    <property type="entry name" value="Acyl-CoA N-acyltransferases (Nat)"/>
    <property type="match status" value="1"/>
</dbReference>
<dbReference type="AlphaFoldDB" id="D3BIV1"/>
<dbReference type="OMA" id="RLWILND"/>
<dbReference type="InterPro" id="IPR016181">
    <property type="entry name" value="Acyl_CoA_acyltransferase"/>
</dbReference>
<evidence type="ECO:0000256" key="2">
    <source>
        <dbReference type="ARBA" id="ARBA00023315"/>
    </source>
</evidence>
<dbReference type="InterPro" id="IPR050680">
    <property type="entry name" value="YpeA/RimI_acetyltransf"/>
</dbReference>
<gene>
    <name evidence="4" type="ORF">PPL_08186</name>
</gene>
<protein>
    <submittedName>
        <fullName evidence="4">Putative N-acetyltransferase</fullName>
    </submittedName>
</protein>
<organism evidence="4 5">
    <name type="scientific">Heterostelium pallidum (strain ATCC 26659 / Pp 5 / PN500)</name>
    <name type="common">Cellular slime mold</name>
    <name type="synonym">Polysphondylium pallidum</name>
    <dbReference type="NCBI Taxonomy" id="670386"/>
    <lineage>
        <taxon>Eukaryota</taxon>
        <taxon>Amoebozoa</taxon>
        <taxon>Evosea</taxon>
        <taxon>Eumycetozoa</taxon>
        <taxon>Dictyostelia</taxon>
        <taxon>Acytosteliales</taxon>
        <taxon>Acytosteliaceae</taxon>
        <taxon>Heterostelium</taxon>
    </lineage>
</organism>
<dbReference type="Proteomes" id="UP000001396">
    <property type="component" value="Unassembled WGS sequence"/>
</dbReference>
<proteinExistence type="predicted"/>
<dbReference type="CDD" id="cd04301">
    <property type="entry name" value="NAT_SF"/>
    <property type="match status" value="1"/>
</dbReference>
<accession>D3BIV1</accession>
<name>D3BIV1_HETP5</name>
<keyword evidence="5" id="KW-1185">Reference proteome</keyword>
<evidence type="ECO:0000313" key="4">
    <source>
        <dbReference type="EMBL" id="EFA78725.1"/>
    </source>
</evidence>
<dbReference type="PANTHER" id="PTHR43420">
    <property type="entry name" value="ACETYLTRANSFERASE"/>
    <property type="match status" value="1"/>
</dbReference>
<evidence type="ECO:0000313" key="5">
    <source>
        <dbReference type="Proteomes" id="UP000001396"/>
    </source>
</evidence>
<dbReference type="EMBL" id="ADBJ01000037">
    <property type="protein sequence ID" value="EFA78725.1"/>
    <property type="molecule type" value="Genomic_DNA"/>
</dbReference>
<keyword evidence="2" id="KW-0012">Acyltransferase</keyword>
<dbReference type="GeneID" id="31363666"/>